<name>A0ABS5F691_9PROT</name>
<accession>A0ABS5F691</accession>
<dbReference type="RefSeq" id="WP_211855837.1">
    <property type="nucleotide sequence ID" value="NZ_JAAGBB010000047.1"/>
</dbReference>
<protein>
    <submittedName>
        <fullName evidence="2">Uncharacterized protein</fullName>
    </submittedName>
</protein>
<comment type="caution">
    <text evidence="2">The sequence shown here is derived from an EMBL/GenBank/DDBJ whole genome shotgun (WGS) entry which is preliminary data.</text>
</comment>
<evidence type="ECO:0000313" key="2">
    <source>
        <dbReference type="EMBL" id="MBR0668059.1"/>
    </source>
</evidence>
<keyword evidence="1" id="KW-0732">Signal</keyword>
<reference evidence="3" key="1">
    <citation type="journal article" date="2021" name="Syst. Appl. Microbiol.">
        <title>Roseomonas hellenica sp. nov., isolated from roots of wild-growing Alkanna tinctoria.</title>
        <authorList>
            <person name="Rat A."/>
            <person name="Naranjo H.D."/>
            <person name="Lebbe L."/>
            <person name="Cnockaert M."/>
            <person name="Krigas N."/>
            <person name="Grigoriadou K."/>
            <person name="Maloupa E."/>
            <person name="Willems A."/>
        </authorList>
    </citation>
    <scope>NUCLEOTIDE SEQUENCE [LARGE SCALE GENOMIC DNA]</scope>
    <source>
        <strain evidence="3">LMG 31523</strain>
    </source>
</reference>
<evidence type="ECO:0000256" key="1">
    <source>
        <dbReference type="SAM" id="SignalP"/>
    </source>
</evidence>
<proteinExistence type="predicted"/>
<keyword evidence="3" id="KW-1185">Reference proteome</keyword>
<evidence type="ECO:0000313" key="3">
    <source>
        <dbReference type="Proteomes" id="UP001196870"/>
    </source>
</evidence>
<feature type="signal peptide" evidence="1">
    <location>
        <begin position="1"/>
        <end position="26"/>
    </location>
</feature>
<dbReference type="Proteomes" id="UP001196870">
    <property type="component" value="Unassembled WGS sequence"/>
</dbReference>
<dbReference type="EMBL" id="JAAGBB010000047">
    <property type="protein sequence ID" value="MBR0668059.1"/>
    <property type="molecule type" value="Genomic_DNA"/>
</dbReference>
<gene>
    <name evidence="2" type="ORF">GXW71_27140</name>
</gene>
<feature type="chain" id="PRO_5046739102" evidence="1">
    <location>
        <begin position="27"/>
        <end position="138"/>
    </location>
</feature>
<sequence>MQPVPTRRPLMLLAAGWILAALPAAAQAPTPGIKTPAPPPVGTRRARVAAERGDVRDHIEAARAAIAARRPGAANDALERAETMLLNLRMARAGEDRSAPGGRAVVALKQAREALAARDFAAADAALRPLSDRAEWRS</sequence>
<organism evidence="2 3">
    <name type="scientific">Plastoroseomonas hellenica</name>
    <dbReference type="NCBI Taxonomy" id="2687306"/>
    <lineage>
        <taxon>Bacteria</taxon>
        <taxon>Pseudomonadati</taxon>
        <taxon>Pseudomonadota</taxon>
        <taxon>Alphaproteobacteria</taxon>
        <taxon>Acetobacterales</taxon>
        <taxon>Acetobacteraceae</taxon>
        <taxon>Plastoroseomonas</taxon>
    </lineage>
</organism>